<dbReference type="OrthoDB" id="3389160at2"/>
<reference evidence="4 5" key="1">
    <citation type="submission" date="2018-05" db="EMBL/GenBank/DDBJ databases">
        <authorList>
            <person name="Lanie J.A."/>
            <person name="Ng W.-L."/>
            <person name="Kazmierczak K.M."/>
            <person name="Andrzejewski T.M."/>
            <person name="Davidsen T.M."/>
            <person name="Wayne K.J."/>
            <person name="Tettelin H."/>
            <person name="Glass J.I."/>
            <person name="Rusch D."/>
            <person name="Podicherti R."/>
            <person name="Tsui H.-C.T."/>
            <person name="Winkler M.E."/>
        </authorList>
    </citation>
    <scope>NUCLEOTIDE SEQUENCE [LARGE SCALE GENOMIC DNA]</scope>
    <source>
        <strain evidence="4 5">BUT-10</strain>
    </source>
</reference>
<organism evidence="4 5">
    <name type="scientific">Phenylobacterium kunshanense</name>
    <dbReference type="NCBI Taxonomy" id="1445034"/>
    <lineage>
        <taxon>Bacteria</taxon>
        <taxon>Pseudomonadati</taxon>
        <taxon>Pseudomonadota</taxon>
        <taxon>Alphaproteobacteria</taxon>
        <taxon>Caulobacterales</taxon>
        <taxon>Caulobacteraceae</taxon>
        <taxon>Phenylobacterium</taxon>
    </lineage>
</organism>
<keyword evidence="5" id="KW-1185">Reference proteome</keyword>
<keyword evidence="2" id="KW-0012">Acyltransferase</keyword>
<gene>
    <name evidence="4" type="ORF">DJ019_16235</name>
</gene>
<evidence type="ECO:0000256" key="2">
    <source>
        <dbReference type="ARBA" id="ARBA00023315"/>
    </source>
</evidence>
<dbReference type="Gene3D" id="3.40.630.30">
    <property type="match status" value="1"/>
</dbReference>
<name>A0A328B9Z7_9CAUL</name>
<accession>A0A328B9Z7</accession>
<dbReference type="GO" id="GO:0016747">
    <property type="term" value="F:acyltransferase activity, transferring groups other than amino-acyl groups"/>
    <property type="evidence" value="ECO:0007669"/>
    <property type="project" value="InterPro"/>
</dbReference>
<dbReference type="InterPro" id="IPR000182">
    <property type="entry name" value="GNAT_dom"/>
</dbReference>
<dbReference type="SUPFAM" id="SSF55729">
    <property type="entry name" value="Acyl-CoA N-acyltransferases (Nat)"/>
    <property type="match status" value="1"/>
</dbReference>
<evidence type="ECO:0000313" key="5">
    <source>
        <dbReference type="Proteomes" id="UP000249524"/>
    </source>
</evidence>
<protein>
    <submittedName>
        <fullName evidence="4">GNAT family N-acetyltransferase</fullName>
    </submittedName>
</protein>
<dbReference type="RefSeq" id="WP_111277121.1">
    <property type="nucleotide sequence ID" value="NZ_QFYS01000008.1"/>
</dbReference>
<dbReference type="EMBL" id="QFYS01000008">
    <property type="protein sequence ID" value="RAK63281.1"/>
    <property type="molecule type" value="Genomic_DNA"/>
</dbReference>
<evidence type="ECO:0000313" key="4">
    <source>
        <dbReference type="EMBL" id="RAK63281.1"/>
    </source>
</evidence>
<dbReference type="PROSITE" id="PS51186">
    <property type="entry name" value="GNAT"/>
    <property type="match status" value="1"/>
</dbReference>
<evidence type="ECO:0000256" key="1">
    <source>
        <dbReference type="ARBA" id="ARBA00022679"/>
    </source>
</evidence>
<dbReference type="Proteomes" id="UP000249524">
    <property type="component" value="Unassembled WGS sequence"/>
</dbReference>
<dbReference type="PANTHER" id="PTHR43877">
    <property type="entry name" value="AMINOALKYLPHOSPHONATE N-ACETYLTRANSFERASE-RELATED-RELATED"/>
    <property type="match status" value="1"/>
</dbReference>
<feature type="domain" description="N-acetyltransferase" evidence="3">
    <location>
        <begin position="3"/>
        <end position="166"/>
    </location>
</feature>
<dbReference type="AlphaFoldDB" id="A0A328B9Z7"/>
<keyword evidence="1 4" id="KW-0808">Transferase</keyword>
<proteinExistence type="predicted"/>
<dbReference type="Pfam" id="PF00583">
    <property type="entry name" value="Acetyltransf_1"/>
    <property type="match status" value="1"/>
</dbReference>
<dbReference type="CDD" id="cd04301">
    <property type="entry name" value="NAT_SF"/>
    <property type="match status" value="1"/>
</dbReference>
<dbReference type="InterPro" id="IPR016181">
    <property type="entry name" value="Acyl_CoA_acyltransferase"/>
</dbReference>
<dbReference type="InterPro" id="IPR050832">
    <property type="entry name" value="Bact_Acetyltransf"/>
</dbReference>
<comment type="caution">
    <text evidence="4">The sequence shown here is derived from an EMBL/GenBank/DDBJ whole genome shotgun (WGS) entry which is preliminary data.</text>
</comment>
<evidence type="ECO:0000259" key="3">
    <source>
        <dbReference type="PROSITE" id="PS51186"/>
    </source>
</evidence>
<sequence length="166" mass="17585">MTLEIRPLTEADVPRLAQILEATVASGGSVHFMDPVPPGAAAAYWSGAVADPGRIVLGAFADGTLQGTVTLWLDTPPNQPFRGEIWKLMVHPDARGQGLARALMREAEQLAAKHGRTLLNLDTATEGGASELYESLGWTRAGVIPDYAYKPQGGLVGTAIYYKAVG</sequence>